<reference evidence="4 5" key="1">
    <citation type="journal article" date="2014" name="Agronomy (Basel)">
        <title>A Draft Genome Sequence for Ensete ventricosum, the Drought-Tolerant Tree Against Hunger.</title>
        <authorList>
            <person name="Harrison J."/>
            <person name="Moore K.A."/>
            <person name="Paszkiewicz K."/>
            <person name="Jones T."/>
            <person name="Grant M."/>
            <person name="Ambacheew D."/>
            <person name="Muzemil S."/>
            <person name="Studholme D.J."/>
        </authorList>
    </citation>
    <scope>NUCLEOTIDE SEQUENCE [LARGE SCALE GENOMIC DNA]</scope>
</reference>
<dbReference type="InterPro" id="IPR018082">
    <property type="entry name" value="AmbAllergen"/>
</dbReference>
<accession>A0A426YBP4</accession>
<dbReference type="Proteomes" id="UP000287651">
    <property type="component" value="Unassembled WGS sequence"/>
</dbReference>
<proteinExistence type="predicted"/>
<feature type="region of interest" description="Disordered" evidence="2">
    <location>
        <begin position="39"/>
        <end position="63"/>
    </location>
</feature>
<evidence type="ECO:0000256" key="3">
    <source>
        <dbReference type="SAM" id="SignalP"/>
    </source>
</evidence>
<dbReference type="GO" id="GO:0030570">
    <property type="term" value="F:pectate lyase activity"/>
    <property type="evidence" value="ECO:0007669"/>
    <property type="project" value="InterPro"/>
</dbReference>
<dbReference type="InterPro" id="IPR045032">
    <property type="entry name" value="PEL"/>
</dbReference>
<feature type="signal peptide" evidence="3">
    <location>
        <begin position="1"/>
        <end position="17"/>
    </location>
</feature>
<keyword evidence="1 3" id="KW-0732">Signal</keyword>
<feature type="compositionally biased region" description="Basic residues" evidence="2">
    <location>
        <begin position="39"/>
        <end position="50"/>
    </location>
</feature>
<evidence type="ECO:0000313" key="4">
    <source>
        <dbReference type="EMBL" id="RRT49172.1"/>
    </source>
</evidence>
<dbReference type="PRINTS" id="PR00807">
    <property type="entry name" value="AMBALLERGEN"/>
</dbReference>
<comment type="caution">
    <text evidence="4">The sequence shown here is derived from an EMBL/GenBank/DDBJ whole genome shotgun (WGS) entry which is preliminary data.</text>
</comment>
<dbReference type="EMBL" id="AMZH03013494">
    <property type="protein sequence ID" value="RRT49172.1"/>
    <property type="molecule type" value="Genomic_DNA"/>
</dbReference>
<feature type="chain" id="PRO_5019084591" evidence="3">
    <location>
        <begin position="18"/>
        <end position="167"/>
    </location>
</feature>
<evidence type="ECO:0000313" key="5">
    <source>
        <dbReference type="Proteomes" id="UP000287651"/>
    </source>
</evidence>
<dbReference type="AlphaFoldDB" id="A0A426YBP4"/>
<gene>
    <name evidence="4" type="ORF">B296_00052566</name>
</gene>
<sequence>MPCAWQLITVTCPPLLAQVPMGLLPCSEQRLHPLDDVRRRRQPASHHHQPRQPIRGSTHPIRQRGIPDARIHCTVLSSHGDEQPHQSNYLYAIQVTHREYAPESEWKNWIWTSEDDEFKSGAFFIQSGTKYRGRQSRYDVIKAKPGSVAGRLTRFSGALQCSPNRPC</sequence>
<evidence type="ECO:0000256" key="1">
    <source>
        <dbReference type="ARBA" id="ARBA00022729"/>
    </source>
</evidence>
<protein>
    <submittedName>
        <fullName evidence="4">Uncharacterized protein</fullName>
    </submittedName>
</protein>
<dbReference type="PANTHER" id="PTHR31683">
    <property type="entry name" value="PECTATE LYASE 18-RELATED"/>
    <property type="match status" value="1"/>
</dbReference>
<name>A0A426YBP4_ENSVE</name>
<evidence type="ECO:0000256" key="2">
    <source>
        <dbReference type="SAM" id="MobiDB-lite"/>
    </source>
</evidence>
<organism evidence="4 5">
    <name type="scientific">Ensete ventricosum</name>
    <name type="common">Abyssinian banana</name>
    <name type="synonym">Musa ensete</name>
    <dbReference type="NCBI Taxonomy" id="4639"/>
    <lineage>
        <taxon>Eukaryota</taxon>
        <taxon>Viridiplantae</taxon>
        <taxon>Streptophyta</taxon>
        <taxon>Embryophyta</taxon>
        <taxon>Tracheophyta</taxon>
        <taxon>Spermatophyta</taxon>
        <taxon>Magnoliopsida</taxon>
        <taxon>Liliopsida</taxon>
        <taxon>Zingiberales</taxon>
        <taxon>Musaceae</taxon>
        <taxon>Ensete</taxon>
    </lineage>
</organism>
<dbReference type="PANTHER" id="PTHR31683:SF208">
    <property type="entry name" value="PECTATE LYASE"/>
    <property type="match status" value="1"/>
</dbReference>